<protein>
    <recommendedName>
        <fullName evidence="6">Pyridine nucleotide-disulphide oxidoreductase N-terminal domain-containing protein</fullName>
    </recommendedName>
</protein>
<keyword evidence="5" id="KW-0676">Redox-active center</keyword>
<comment type="caution">
    <text evidence="7">The sequence shown here is derived from an EMBL/GenBank/DDBJ whole genome shotgun (WGS) entry which is preliminary data.</text>
</comment>
<evidence type="ECO:0000256" key="5">
    <source>
        <dbReference type="ARBA" id="ARBA00023284"/>
    </source>
</evidence>
<feature type="domain" description="Pyridine nucleotide-disulphide oxidoreductase N-terminal" evidence="6">
    <location>
        <begin position="21"/>
        <end position="95"/>
    </location>
</feature>
<dbReference type="AlphaFoldDB" id="A0A4S4KBS1"/>
<dbReference type="GO" id="GO:0004362">
    <property type="term" value="F:glutathione-disulfide reductase (NADPH) activity"/>
    <property type="evidence" value="ECO:0007669"/>
    <property type="project" value="TreeGrafter"/>
</dbReference>
<evidence type="ECO:0000256" key="2">
    <source>
        <dbReference type="ARBA" id="ARBA00007532"/>
    </source>
</evidence>
<dbReference type="InterPro" id="IPR046952">
    <property type="entry name" value="GSHR/TRXR-like"/>
</dbReference>
<dbReference type="InterPro" id="IPR039648">
    <property type="entry name" value="DHPH_N"/>
</dbReference>
<dbReference type="SUPFAM" id="SSF51905">
    <property type="entry name" value="FAD/NAD(P)-binding domain"/>
    <property type="match status" value="1"/>
</dbReference>
<dbReference type="Proteomes" id="UP000309038">
    <property type="component" value="Unassembled WGS sequence"/>
</dbReference>
<dbReference type="PANTHER" id="PTHR42737">
    <property type="entry name" value="GLUTATHIONE REDUCTASE"/>
    <property type="match status" value="1"/>
</dbReference>
<dbReference type="GO" id="GO:0045454">
    <property type="term" value="P:cell redox homeostasis"/>
    <property type="evidence" value="ECO:0007669"/>
    <property type="project" value="InterPro"/>
</dbReference>
<dbReference type="EMBL" id="SGPJ01000331">
    <property type="protein sequence ID" value="THG95353.1"/>
    <property type="molecule type" value="Genomic_DNA"/>
</dbReference>
<evidence type="ECO:0000313" key="7">
    <source>
        <dbReference type="EMBL" id="THG95353.1"/>
    </source>
</evidence>
<dbReference type="GO" id="GO:0005829">
    <property type="term" value="C:cytosol"/>
    <property type="evidence" value="ECO:0007669"/>
    <property type="project" value="TreeGrafter"/>
</dbReference>
<evidence type="ECO:0000256" key="4">
    <source>
        <dbReference type="ARBA" id="ARBA00023157"/>
    </source>
</evidence>
<name>A0A4S4KBS1_9APHY</name>
<dbReference type="PANTHER" id="PTHR42737:SF2">
    <property type="entry name" value="GLUTATHIONE REDUCTASE"/>
    <property type="match status" value="1"/>
</dbReference>
<proteinExistence type="inferred from homology"/>
<dbReference type="GO" id="GO:0006749">
    <property type="term" value="P:glutathione metabolic process"/>
    <property type="evidence" value="ECO:0007669"/>
    <property type="project" value="TreeGrafter"/>
</dbReference>
<dbReference type="InterPro" id="IPR036188">
    <property type="entry name" value="FAD/NAD-bd_sf"/>
</dbReference>
<dbReference type="GO" id="GO:0034599">
    <property type="term" value="P:cellular response to oxidative stress"/>
    <property type="evidence" value="ECO:0007669"/>
    <property type="project" value="TreeGrafter"/>
</dbReference>
<dbReference type="GO" id="GO:0050660">
    <property type="term" value="F:flavin adenine dinucleotide binding"/>
    <property type="evidence" value="ECO:0007669"/>
    <property type="project" value="InterPro"/>
</dbReference>
<gene>
    <name evidence="7" type="ORF">EW026_g6284</name>
</gene>
<evidence type="ECO:0000259" key="6">
    <source>
        <dbReference type="Pfam" id="PF00070"/>
    </source>
</evidence>
<dbReference type="Gene3D" id="3.50.50.60">
    <property type="entry name" value="FAD/NAD(P)-binding domain"/>
    <property type="match status" value="1"/>
</dbReference>
<organism evidence="7 8">
    <name type="scientific">Hermanssonia centrifuga</name>
    <dbReference type="NCBI Taxonomy" id="98765"/>
    <lineage>
        <taxon>Eukaryota</taxon>
        <taxon>Fungi</taxon>
        <taxon>Dikarya</taxon>
        <taxon>Basidiomycota</taxon>
        <taxon>Agaricomycotina</taxon>
        <taxon>Agaricomycetes</taxon>
        <taxon>Polyporales</taxon>
        <taxon>Meruliaceae</taxon>
        <taxon>Hermanssonia</taxon>
    </lineage>
</organism>
<sequence length="99" mass="10837">MEGGRPTFPTEQQIPGASLASVGAGHIAIKLAGVLNTLSTETHLVVHQDHFLRTFDPIIYKTLSNWAKHTDIKIHKKSKDVKVEGTKGQTLTVHTDRGN</sequence>
<evidence type="ECO:0000256" key="1">
    <source>
        <dbReference type="ARBA" id="ARBA00001974"/>
    </source>
</evidence>
<reference evidence="7 8" key="1">
    <citation type="submission" date="2019-02" db="EMBL/GenBank/DDBJ databases">
        <title>Genome sequencing of the rare red list fungi Phlebia centrifuga.</title>
        <authorList>
            <person name="Buettner E."/>
            <person name="Kellner H."/>
        </authorList>
    </citation>
    <scope>NUCLEOTIDE SEQUENCE [LARGE SCALE GENOMIC DNA]</scope>
    <source>
        <strain evidence="7 8">DSM 108282</strain>
    </source>
</reference>
<evidence type="ECO:0000256" key="3">
    <source>
        <dbReference type="ARBA" id="ARBA00023002"/>
    </source>
</evidence>
<evidence type="ECO:0000313" key="8">
    <source>
        <dbReference type="Proteomes" id="UP000309038"/>
    </source>
</evidence>
<keyword evidence="3" id="KW-0560">Oxidoreductase</keyword>
<dbReference type="GO" id="GO:0005739">
    <property type="term" value="C:mitochondrion"/>
    <property type="evidence" value="ECO:0007669"/>
    <property type="project" value="TreeGrafter"/>
</dbReference>
<keyword evidence="4" id="KW-1015">Disulfide bond</keyword>
<dbReference type="Pfam" id="PF00070">
    <property type="entry name" value="Pyr_redox"/>
    <property type="match status" value="1"/>
</dbReference>
<comment type="cofactor">
    <cofactor evidence="1">
        <name>FAD</name>
        <dbReference type="ChEBI" id="CHEBI:57692"/>
    </cofactor>
</comment>
<comment type="similarity">
    <text evidence="2">Belongs to the class-I pyridine nucleotide-disulfide oxidoreductase family.</text>
</comment>
<accession>A0A4S4KBS1</accession>
<keyword evidence="8" id="KW-1185">Reference proteome</keyword>